<organism evidence="1 2">
    <name type="scientific">Dreissena polymorpha</name>
    <name type="common">Zebra mussel</name>
    <name type="synonym">Mytilus polymorpha</name>
    <dbReference type="NCBI Taxonomy" id="45954"/>
    <lineage>
        <taxon>Eukaryota</taxon>
        <taxon>Metazoa</taxon>
        <taxon>Spiralia</taxon>
        <taxon>Lophotrochozoa</taxon>
        <taxon>Mollusca</taxon>
        <taxon>Bivalvia</taxon>
        <taxon>Autobranchia</taxon>
        <taxon>Heteroconchia</taxon>
        <taxon>Euheterodonta</taxon>
        <taxon>Imparidentia</taxon>
        <taxon>Neoheterodontei</taxon>
        <taxon>Myida</taxon>
        <taxon>Dreissenoidea</taxon>
        <taxon>Dreissenidae</taxon>
        <taxon>Dreissena</taxon>
    </lineage>
</organism>
<dbReference type="AlphaFoldDB" id="A0A9D4QMJ9"/>
<reference evidence="1" key="2">
    <citation type="submission" date="2020-11" db="EMBL/GenBank/DDBJ databases">
        <authorList>
            <person name="McCartney M.A."/>
            <person name="Auch B."/>
            <person name="Kono T."/>
            <person name="Mallez S."/>
            <person name="Becker A."/>
            <person name="Gohl D.M."/>
            <person name="Silverstein K.A.T."/>
            <person name="Koren S."/>
            <person name="Bechman K.B."/>
            <person name="Herman A."/>
            <person name="Abrahante J.E."/>
            <person name="Garbe J."/>
        </authorList>
    </citation>
    <scope>NUCLEOTIDE SEQUENCE</scope>
    <source>
        <strain evidence="1">Duluth1</strain>
        <tissue evidence="1">Whole animal</tissue>
    </source>
</reference>
<dbReference type="EMBL" id="JAIWYP010000004">
    <property type="protein sequence ID" value="KAH3836608.1"/>
    <property type="molecule type" value="Genomic_DNA"/>
</dbReference>
<protein>
    <submittedName>
        <fullName evidence="1">Uncharacterized protein</fullName>
    </submittedName>
</protein>
<evidence type="ECO:0000313" key="2">
    <source>
        <dbReference type="Proteomes" id="UP000828390"/>
    </source>
</evidence>
<accession>A0A9D4QMJ9</accession>
<reference evidence="1" key="1">
    <citation type="journal article" date="2019" name="bioRxiv">
        <title>The Genome of the Zebra Mussel, Dreissena polymorpha: A Resource for Invasive Species Research.</title>
        <authorList>
            <person name="McCartney M.A."/>
            <person name="Auch B."/>
            <person name="Kono T."/>
            <person name="Mallez S."/>
            <person name="Zhang Y."/>
            <person name="Obille A."/>
            <person name="Becker A."/>
            <person name="Abrahante J.E."/>
            <person name="Garbe J."/>
            <person name="Badalamenti J.P."/>
            <person name="Herman A."/>
            <person name="Mangelson H."/>
            <person name="Liachko I."/>
            <person name="Sullivan S."/>
            <person name="Sone E.D."/>
            <person name="Koren S."/>
            <person name="Silverstein K.A.T."/>
            <person name="Beckman K.B."/>
            <person name="Gohl D.M."/>
        </authorList>
    </citation>
    <scope>NUCLEOTIDE SEQUENCE</scope>
    <source>
        <strain evidence="1">Duluth1</strain>
        <tissue evidence="1">Whole animal</tissue>
    </source>
</reference>
<name>A0A9D4QMJ9_DREPO</name>
<comment type="caution">
    <text evidence="1">The sequence shown here is derived from an EMBL/GenBank/DDBJ whole genome shotgun (WGS) entry which is preliminary data.</text>
</comment>
<sequence length="72" mass="8306">MHVYLMELLILSGEKSRHVSNFFNHGSWKKTQSVMGLKSSQSNAWKGLQLSFTRADFDRAQIYKSSMKARLP</sequence>
<proteinExistence type="predicted"/>
<dbReference type="Proteomes" id="UP000828390">
    <property type="component" value="Unassembled WGS sequence"/>
</dbReference>
<evidence type="ECO:0000313" key="1">
    <source>
        <dbReference type="EMBL" id="KAH3836608.1"/>
    </source>
</evidence>
<gene>
    <name evidence="1" type="ORF">DPMN_109979</name>
</gene>
<keyword evidence="2" id="KW-1185">Reference proteome</keyword>